<dbReference type="AlphaFoldDB" id="A0A9P3GIW8"/>
<organism evidence="2 3">
    <name type="scientific">Phanerochaete sordida</name>
    <dbReference type="NCBI Taxonomy" id="48140"/>
    <lineage>
        <taxon>Eukaryota</taxon>
        <taxon>Fungi</taxon>
        <taxon>Dikarya</taxon>
        <taxon>Basidiomycota</taxon>
        <taxon>Agaricomycotina</taxon>
        <taxon>Agaricomycetes</taxon>
        <taxon>Polyporales</taxon>
        <taxon>Phanerochaetaceae</taxon>
        <taxon>Phanerochaete</taxon>
    </lineage>
</organism>
<name>A0A9P3GIW8_9APHY</name>
<dbReference type="EMBL" id="BPQB01000050">
    <property type="protein sequence ID" value="GJE95611.1"/>
    <property type="molecule type" value="Genomic_DNA"/>
</dbReference>
<gene>
    <name evidence="2" type="ORF">PsYK624_117970</name>
</gene>
<evidence type="ECO:0000313" key="3">
    <source>
        <dbReference type="Proteomes" id="UP000703269"/>
    </source>
</evidence>
<sequence length="94" mass="10354">MGFMCYFIARGAVINCAALFSSPKRSGAVLHAEPWGEIVSQDELQLCRHYAGQVLDANDVVDRILEVGRRLRPQSPTVRSRPRGAPSRSPSSRS</sequence>
<keyword evidence="3" id="KW-1185">Reference proteome</keyword>
<dbReference type="Proteomes" id="UP000703269">
    <property type="component" value="Unassembled WGS sequence"/>
</dbReference>
<reference evidence="2 3" key="1">
    <citation type="submission" date="2021-08" db="EMBL/GenBank/DDBJ databases">
        <title>Draft Genome Sequence of Phanerochaete sordida strain YK-624.</title>
        <authorList>
            <person name="Mori T."/>
            <person name="Dohra H."/>
            <person name="Suzuki T."/>
            <person name="Kawagishi H."/>
            <person name="Hirai H."/>
        </authorList>
    </citation>
    <scope>NUCLEOTIDE SEQUENCE [LARGE SCALE GENOMIC DNA]</scope>
    <source>
        <strain evidence="2 3">YK-624</strain>
    </source>
</reference>
<feature type="compositionally biased region" description="Low complexity" evidence="1">
    <location>
        <begin position="83"/>
        <end position="94"/>
    </location>
</feature>
<accession>A0A9P3GIW8</accession>
<evidence type="ECO:0000313" key="2">
    <source>
        <dbReference type="EMBL" id="GJE95611.1"/>
    </source>
</evidence>
<comment type="caution">
    <text evidence="2">The sequence shown here is derived from an EMBL/GenBank/DDBJ whole genome shotgun (WGS) entry which is preliminary data.</text>
</comment>
<evidence type="ECO:0000256" key="1">
    <source>
        <dbReference type="SAM" id="MobiDB-lite"/>
    </source>
</evidence>
<feature type="region of interest" description="Disordered" evidence="1">
    <location>
        <begin position="72"/>
        <end position="94"/>
    </location>
</feature>
<protein>
    <submittedName>
        <fullName evidence="2">Uncharacterized protein</fullName>
    </submittedName>
</protein>
<proteinExistence type="predicted"/>